<proteinExistence type="predicted"/>
<protein>
    <submittedName>
        <fullName evidence="1">Uncharacterized protein</fullName>
    </submittedName>
</protein>
<dbReference type="EMBL" id="JAETXX010000008">
    <property type="protein sequence ID" value="MCF8715546.1"/>
    <property type="molecule type" value="Genomic_DNA"/>
</dbReference>
<organism evidence="1 2">
    <name type="scientific">Joostella atrarenae</name>
    <dbReference type="NCBI Taxonomy" id="679257"/>
    <lineage>
        <taxon>Bacteria</taxon>
        <taxon>Pseudomonadati</taxon>
        <taxon>Bacteroidota</taxon>
        <taxon>Flavobacteriia</taxon>
        <taxon>Flavobacteriales</taxon>
        <taxon>Flavobacteriaceae</taxon>
        <taxon>Joostella</taxon>
    </lineage>
</organism>
<sequence>MKSVYDLLLEKKWLEACELAFNKYEKTGNVFELKRILPALVIENKFQKVHIVVEEIWKNEGKISENGFIWKAIASAGVNQFNKALSFLIESRKAKYSDPTGGIQVETIIYSLSSFCNDQKLKVDSENRIQKLLKSNNRSMIWPKPIGFFMLKEFTLEESYNYIEESIESLRNKQLAQLFFYAGVLEFENKNIEKCVYFFNECIGYEPQAFFIYEYHLANILNGYVIK</sequence>
<gene>
    <name evidence="1" type="ORF">JM658_11990</name>
</gene>
<name>A0ABS9J523_9FLAO</name>
<accession>A0ABS9J523</accession>
<evidence type="ECO:0000313" key="1">
    <source>
        <dbReference type="EMBL" id="MCF8715546.1"/>
    </source>
</evidence>
<evidence type="ECO:0000313" key="2">
    <source>
        <dbReference type="Proteomes" id="UP000829517"/>
    </source>
</evidence>
<keyword evidence="2" id="KW-1185">Reference proteome</keyword>
<dbReference type="RefSeq" id="WP_236959512.1">
    <property type="nucleotide sequence ID" value="NZ_JAETXX010000008.1"/>
</dbReference>
<comment type="caution">
    <text evidence="1">The sequence shown here is derived from an EMBL/GenBank/DDBJ whole genome shotgun (WGS) entry which is preliminary data.</text>
</comment>
<dbReference type="Proteomes" id="UP000829517">
    <property type="component" value="Unassembled WGS sequence"/>
</dbReference>
<reference evidence="1 2" key="1">
    <citation type="submission" date="2021-01" db="EMBL/GenBank/DDBJ databases">
        <title>Genome sequencing of Joostella atrarenae M1-2 (= KCTC 23194).</title>
        <authorList>
            <person name="Zakaria M.R."/>
            <person name="Lam M.Q."/>
            <person name="Chong C.S."/>
        </authorList>
    </citation>
    <scope>NUCLEOTIDE SEQUENCE [LARGE SCALE GENOMIC DNA]</scope>
    <source>
        <strain evidence="1 2">M1-2</strain>
    </source>
</reference>